<dbReference type="OrthoDB" id="2235854at2"/>
<protein>
    <submittedName>
        <fullName evidence="1">Uncharacterized protein</fullName>
    </submittedName>
</protein>
<dbReference type="Proteomes" id="UP000183162">
    <property type="component" value="Unassembled WGS sequence"/>
</dbReference>
<accession>A0A1G9N1Z6</accession>
<name>A0A1G9N1Z6_STREI</name>
<dbReference type="EMBL" id="FNGX01000005">
    <property type="protein sequence ID" value="SDL80528.1"/>
    <property type="molecule type" value="Genomic_DNA"/>
</dbReference>
<reference evidence="1 2" key="1">
    <citation type="submission" date="2016-10" db="EMBL/GenBank/DDBJ databases">
        <authorList>
            <person name="de Groot N.N."/>
        </authorList>
    </citation>
    <scope>NUCLEOTIDE SEQUENCE [LARGE SCALE GENOMIC DNA]</scope>
    <source>
        <strain evidence="1 2">Sb09</strain>
    </source>
</reference>
<dbReference type="GeneID" id="63970221"/>
<organism evidence="1 2">
    <name type="scientific">Streptococcus equinus</name>
    <name type="common">Streptococcus bovis</name>
    <dbReference type="NCBI Taxonomy" id="1335"/>
    <lineage>
        <taxon>Bacteria</taxon>
        <taxon>Bacillati</taxon>
        <taxon>Bacillota</taxon>
        <taxon>Bacilli</taxon>
        <taxon>Lactobacillales</taxon>
        <taxon>Streptococcaceae</taxon>
        <taxon>Streptococcus</taxon>
    </lineage>
</organism>
<gene>
    <name evidence="1" type="ORF">SAMN05216400_1682</name>
</gene>
<sequence length="108" mass="13064">MKKMALYVRILYLIFFLMTLVFFFLSPSSTLNQFKEGTFYSYPHKDSLFLFSFITIIIGEVSILWSKWYRKKANLREFPILLETEKKFIQSYSVMILIFILVIFQKFL</sequence>
<proteinExistence type="predicted"/>
<dbReference type="AlphaFoldDB" id="A0A1G9N1Z6"/>
<evidence type="ECO:0000313" key="2">
    <source>
        <dbReference type="Proteomes" id="UP000183162"/>
    </source>
</evidence>
<evidence type="ECO:0000313" key="1">
    <source>
        <dbReference type="EMBL" id="SDL80528.1"/>
    </source>
</evidence>
<dbReference type="RefSeq" id="WP_027968657.1">
    <property type="nucleotide sequence ID" value="NZ_CP059471.1"/>
</dbReference>